<feature type="compositionally biased region" description="Basic and acidic residues" evidence="1">
    <location>
        <begin position="449"/>
        <end position="473"/>
    </location>
</feature>
<feature type="compositionally biased region" description="Low complexity" evidence="1">
    <location>
        <begin position="25"/>
        <end position="65"/>
    </location>
</feature>
<feature type="region of interest" description="Disordered" evidence="1">
    <location>
        <begin position="1"/>
        <end position="78"/>
    </location>
</feature>
<dbReference type="Proteomes" id="UP000812966">
    <property type="component" value="Unassembled WGS sequence"/>
</dbReference>
<feature type="compositionally biased region" description="Low complexity" evidence="1">
    <location>
        <begin position="124"/>
        <end position="140"/>
    </location>
</feature>
<feature type="compositionally biased region" description="Polar residues" evidence="1">
    <location>
        <begin position="229"/>
        <end position="241"/>
    </location>
</feature>
<dbReference type="AlphaFoldDB" id="A0A8K0JI76"/>
<sequence length="515" mass="54711">MGPGSTDRFGQGSNVPAASTPPNIPILTTPTNPTLTSTFTPTPTRTSTTATTRTPTNPTTPTPNTDANEALTRRQQSDRASNLIGTLLLQGYSLLSDVCDNEGCYGIPLVGHPRRQANAGSGGRTTDTSGSGGLARNAGAGRAGGSGRTGAGSTGGSGTGGQKKECVICGKMWEADGTVSRPSRGSRESEGGVEGRAAQGGRTGAVSGPAARAAIGSGVRPGSGPGSRQAQVRPNSTSSMPIPQATRMRDISREEAMRIYSGEVDVSTALLGTGTGTSRGEASAGAFRDDRAFGAVVQDRDGEDRAPPMIASCYAADPAPGAGSGSPAAGRNGEDEPIPIVSTDLGRGDFRQSHADATTTNNDNNNPAPSQLDLATTLNSTEQALLSTLEAINRTYLLKSSGPPAEFERFISGGEVRKYVEASAEVMRGLQGVERMRGRMGLDSSTRTRQRERERERERERQREWDREREERRDYAWRNRDRDLERLDRDLDGESYRERSISPYVNEFGGRRYYE</sequence>
<keyword evidence="3" id="KW-1185">Reference proteome</keyword>
<feature type="region of interest" description="Disordered" evidence="1">
    <location>
        <begin position="437"/>
        <end position="473"/>
    </location>
</feature>
<evidence type="ECO:0000313" key="2">
    <source>
        <dbReference type="EMBL" id="KAG7530848.1"/>
    </source>
</evidence>
<name>A0A8K0JI76_9TREE</name>
<dbReference type="EMBL" id="JABELV010000107">
    <property type="protein sequence ID" value="KAG7530848.1"/>
    <property type="molecule type" value="Genomic_DNA"/>
</dbReference>
<organism evidence="2 3">
    <name type="scientific">Filobasidium floriforme</name>
    <dbReference type="NCBI Taxonomy" id="5210"/>
    <lineage>
        <taxon>Eukaryota</taxon>
        <taxon>Fungi</taxon>
        <taxon>Dikarya</taxon>
        <taxon>Basidiomycota</taxon>
        <taxon>Agaricomycotina</taxon>
        <taxon>Tremellomycetes</taxon>
        <taxon>Filobasidiales</taxon>
        <taxon>Filobasidiaceae</taxon>
        <taxon>Filobasidium</taxon>
    </lineage>
</organism>
<feature type="region of interest" description="Disordered" evidence="1">
    <location>
        <begin position="177"/>
        <end position="247"/>
    </location>
</feature>
<accession>A0A8K0JI76</accession>
<dbReference type="OrthoDB" id="28939at2759"/>
<evidence type="ECO:0000313" key="3">
    <source>
        <dbReference type="Proteomes" id="UP000812966"/>
    </source>
</evidence>
<feature type="region of interest" description="Disordered" evidence="1">
    <location>
        <begin position="317"/>
        <end position="371"/>
    </location>
</feature>
<feature type="compositionally biased region" description="Low complexity" evidence="1">
    <location>
        <begin position="355"/>
        <end position="369"/>
    </location>
</feature>
<evidence type="ECO:0000256" key="1">
    <source>
        <dbReference type="SAM" id="MobiDB-lite"/>
    </source>
</evidence>
<feature type="compositionally biased region" description="Low complexity" evidence="1">
    <location>
        <begin position="317"/>
        <end position="330"/>
    </location>
</feature>
<proteinExistence type="predicted"/>
<gene>
    <name evidence="2" type="ORF">FFLO_04755</name>
</gene>
<protein>
    <submittedName>
        <fullName evidence="2">Uncharacterized protein</fullName>
    </submittedName>
</protein>
<dbReference type="InterPro" id="IPR009563">
    <property type="entry name" value="SSSCA1"/>
</dbReference>
<feature type="region of interest" description="Disordered" evidence="1">
    <location>
        <begin position="114"/>
        <end position="162"/>
    </location>
</feature>
<comment type="caution">
    <text evidence="2">The sequence shown here is derived from an EMBL/GenBank/DDBJ whole genome shotgun (WGS) entry which is preliminary data.</text>
</comment>
<dbReference type="Pfam" id="PF06677">
    <property type="entry name" value="Auto_anti-p27"/>
    <property type="match status" value="1"/>
</dbReference>
<reference evidence="2" key="1">
    <citation type="submission" date="2020-04" db="EMBL/GenBank/DDBJ databases">
        <title>Analysis of mating type loci in Filobasidium floriforme.</title>
        <authorList>
            <person name="Nowrousian M."/>
        </authorList>
    </citation>
    <scope>NUCLEOTIDE SEQUENCE</scope>
    <source>
        <strain evidence="2">CBS 6242</strain>
    </source>
</reference>
<feature type="compositionally biased region" description="Gly residues" evidence="1">
    <location>
        <begin position="141"/>
        <end position="161"/>
    </location>
</feature>